<dbReference type="AlphaFoldDB" id="A0A1Y1UV43"/>
<comment type="caution">
    <text evidence="1">The sequence shown here is derived from an EMBL/GenBank/DDBJ whole genome shotgun (WGS) entry which is preliminary data.</text>
</comment>
<proteinExistence type="predicted"/>
<reference evidence="1 2" key="1">
    <citation type="submission" date="2016-08" db="EMBL/GenBank/DDBJ databases">
        <title>Genomes of anaerobic fungi encode conserved fungal cellulosomes for biomass hydrolysis.</title>
        <authorList>
            <consortium name="DOE Joint Genome Institute"/>
            <person name="Haitjema C.H."/>
            <person name="Gilmore S.P."/>
            <person name="Henske J.K."/>
            <person name="Solomon K.V."/>
            <person name="De Groot R."/>
            <person name="Kuo A."/>
            <person name="Mondo S.J."/>
            <person name="Salamov A.A."/>
            <person name="Labutti K."/>
            <person name="Zhao Z."/>
            <person name="Chiniquy J."/>
            <person name="Barry K."/>
            <person name="Brewer H.M."/>
            <person name="Purvine S.O."/>
            <person name="Wright A.T."/>
            <person name="Boxma B."/>
            <person name="Van Alen T."/>
            <person name="Hackstein J.H."/>
            <person name="Baker S.E."/>
            <person name="Grigoriev I.V."/>
            <person name="O'Malley M.A."/>
        </authorList>
    </citation>
    <scope>NUCLEOTIDE SEQUENCE [LARGE SCALE GENOMIC DNA]</scope>
    <source>
        <strain evidence="2">finn</strain>
    </source>
</reference>
<reference evidence="1 2" key="2">
    <citation type="submission" date="2016-08" db="EMBL/GenBank/DDBJ databases">
        <title>Pervasive Adenine N6-methylation of Active Genes in Fungi.</title>
        <authorList>
            <consortium name="DOE Joint Genome Institute"/>
            <person name="Mondo S.J."/>
            <person name="Dannebaum R.O."/>
            <person name="Kuo R.C."/>
            <person name="Labutti K."/>
            <person name="Haridas S."/>
            <person name="Kuo A."/>
            <person name="Salamov A."/>
            <person name="Ahrendt S.R."/>
            <person name="Lipzen A."/>
            <person name="Sullivan W."/>
            <person name="Andreopoulos W.B."/>
            <person name="Clum A."/>
            <person name="Lindquist E."/>
            <person name="Daum C."/>
            <person name="Ramamoorthy G.K."/>
            <person name="Gryganskyi A."/>
            <person name="Culley D."/>
            <person name="Magnuson J.K."/>
            <person name="James T.Y."/>
            <person name="O'Malley M.A."/>
            <person name="Stajich J.E."/>
            <person name="Spatafora J.W."/>
            <person name="Visel A."/>
            <person name="Grigoriev I.V."/>
        </authorList>
    </citation>
    <scope>NUCLEOTIDE SEQUENCE [LARGE SCALE GENOMIC DNA]</scope>
    <source>
        <strain evidence="2">finn</strain>
    </source>
</reference>
<dbReference type="Gene3D" id="3.40.50.1820">
    <property type="entry name" value="alpha/beta hydrolase"/>
    <property type="match status" value="1"/>
</dbReference>
<protein>
    <submittedName>
        <fullName evidence="1">Uncharacterized protein</fullName>
    </submittedName>
</protein>
<dbReference type="InterPro" id="IPR029058">
    <property type="entry name" value="AB_hydrolase_fold"/>
</dbReference>
<sequence length="157" mass="18020">MTMNLMFEHGDYFTAFYPICEAYMNKNISDEMIEQVKDYNIWFLQSEDDTTVNPLMTTIPSYYRLINAGAKNVHFTLKDRVVGSDDPSSVYFGHYAWVYAFNDDVKKEFDNSKTLADFTNITIEGGELTSTNNYVTNANCSVDGNMWAWLSAQTKTN</sequence>
<dbReference type="STRING" id="1754191.A0A1Y1UV43"/>
<dbReference type="OrthoDB" id="10315949at2759"/>
<name>A0A1Y1UV43_9FUNG</name>
<accession>A0A1Y1UV43</accession>
<gene>
    <name evidence="1" type="ORF">BCR36DRAFT_587645</name>
</gene>
<organism evidence="1 2">
    <name type="scientific">Piromyces finnis</name>
    <dbReference type="NCBI Taxonomy" id="1754191"/>
    <lineage>
        <taxon>Eukaryota</taxon>
        <taxon>Fungi</taxon>
        <taxon>Fungi incertae sedis</taxon>
        <taxon>Chytridiomycota</taxon>
        <taxon>Chytridiomycota incertae sedis</taxon>
        <taxon>Neocallimastigomycetes</taxon>
        <taxon>Neocallimastigales</taxon>
        <taxon>Neocallimastigaceae</taxon>
        <taxon>Piromyces</taxon>
    </lineage>
</organism>
<evidence type="ECO:0000313" key="1">
    <source>
        <dbReference type="EMBL" id="ORX41912.1"/>
    </source>
</evidence>
<dbReference type="Proteomes" id="UP000193719">
    <property type="component" value="Unassembled WGS sequence"/>
</dbReference>
<evidence type="ECO:0000313" key="2">
    <source>
        <dbReference type="Proteomes" id="UP000193719"/>
    </source>
</evidence>
<dbReference type="EMBL" id="MCFH01000075">
    <property type="protein sequence ID" value="ORX41912.1"/>
    <property type="molecule type" value="Genomic_DNA"/>
</dbReference>
<keyword evidence="2" id="KW-1185">Reference proteome</keyword>